<dbReference type="InterPro" id="IPR007691">
    <property type="entry name" value="LpxD"/>
</dbReference>
<name>A0A450WMV1_9GAMM</name>
<dbReference type="HAMAP" id="MF_00523">
    <property type="entry name" value="LpxD"/>
    <property type="match status" value="1"/>
</dbReference>
<evidence type="ECO:0000256" key="7">
    <source>
        <dbReference type="HAMAP-Rule" id="MF_00523"/>
    </source>
</evidence>
<dbReference type="PANTHER" id="PTHR43378:SF2">
    <property type="entry name" value="UDP-3-O-ACYLGLUCOSAMINE N-ACYLTRANSFERASE 1, MITOCHONDRIAL-RELATED"/>
    <property type="match status" value="1"/>
</dbReference>
<dbReference type="InterPro" id="IPR011004">
    <property type="entry name" value="Trimer_LpxA-like_sf"/>
</dbReference>
<dbReference type="GO" id="GO:0016410">
    <property type="term" value="F:N-acyltransferase activity"/>
    <property type="evidence" value="ECO:0007669"/>
    <property type="project" value="InterPro"/>
</dbReference>
<dbReference type="NCBIfam" id="NF002060">
    <property type="entry name" value="PRK00892.1"/>
    <property type="match status" value="1"/>
</dbReference>
<dbReference type="InterPro" id="IPR020573">
    <property type="entry name" value="UDP_GlcNAc_AcTrfase_non-rep"/>
</dbReference>
<organism evidence="9">
    <name type="scientific">Candidatus Kentrum sp. LPFa</name>
    <dbReference type="NCBI Taxonomy" id="2126335"/>
    <lineage>
        <taxon>Bacteria</taxon>
        <taxon>Pseudomonadati</taxon>
        <taxon>Pseudomonadota</taxon>
        <taxon>Gammaproteobacteria</taxon>
        <taxon>Candidatus Kentrum</taxon>
    </lineage>
</organism>
<dbReference type="UniPathway" id="UPA00973"/>
<dbReference type="PROSITE" id="PS00101">
    <property type="entry name" value="HEXAPEP_TRANSFERASES"/>
    <property type="match status" value="2"/>
</dbReference>
<keyword evidence="6 7" id="KW-0012">Acyltransferase</keyword>
<evidence type="ECO:0000256" key="3">
    <source>
        <dbReference type="ARBA" id="ARBA00022679"/>
    </source>
</evidence>
<dbReference type="Pfam" id="PF04613">
    <property type="entry name" value="LpxD"/>
    <property type="match status" value="1"/>
</dbReference>
<evidence type="ECO:0000256" key="1">
    <source>
        <dbReference type="ARBA" id="ARBA00022516"/>
    </source>
</evidence>
<keyword evidence="2 7" id="KW-0441">Lipid A biosynthesis</keyword>
<keyword evidence="4 7" id="KW-0677">Repeat</keyword>
<dbReference type="EMBL" id="CAADFK010000140">
    <property type="protein sequence ID" value="VFK18376.1"/>
    <property type="molecule type" value="Genomic_DNA"/>
</dbReference>
<sequence>MSILLGKLADTLKAELHGDENCLIDRVATLQSAGPGSISFLANHRYRGYLAKTHASAVILSSEDWPECPVFSLVLENPYLAYAKAASLLNPISPLPSGIHPTAWVSNKAKVHETAWIGAQAVVEDDALIGARAYIGAGCVINSQATVGDYSQLIANVTLCRSAVIGRQTLIHPGVVIGSDGFGIANDNGIWVKVPQLGAVRVGDNVEIGSNTTVDRGALEDTIVEDGVKIDNQVQIGHNVYIDAHTAIAGCVAIAGSVHIGKRCVIGGATAIAGHLKITDDVYLTGASQVTKSISEPGIYSSWLPVQKSLTWRKNIARLHQLDEITRRIKALENTRRTC</sequence>
<dbReference type="SUPFAM" id="SSF51161">
    <property type="entry name" value="Trimeric LpxA-like enzymes"/>
    <property type="match status" value="1"/>
</dbReference>
<dbReference type="Gene3D" id="2.160.10.10">
    <property type="entry name" value="Hexapeptide repeat proteins"/>
    <property type="match status" value="1"/>
</dbReference>
<evidence type="ECO:0000259" key="8">
    <source>
        <dbReference type="Pfam" id="PF04613"/>
    </source>
</evidence>
<dbReference type="Gene3D" id="1.20.5.170">
    <property type="match status" value="1"/>
</dbReference>
<evidence type="ECO:0000256" key="2">
    <source>
        <dbReference type="ARBA" id="ARBA00022556"/>
    </source>
</evidence>
<dbReference type="InterPro" id="IPR001451">
    <property type="entry name" value="Hexapep"/>
</dbReference>
<dbReference type="CDD" id="cd03352">
    <property type="entry name" value="LbH_LpxD"/>
    <property type="match status" value="1"/>
</dbReference>
<dbReference type="AlphaFoldDB" id="A0A450WMV1"/>
<dbReference type="Pfam" id="PF00132">
    <property type="entry name" value="Hexapep"/>
    <property type="match status" value="1"/>
</dbReference>
<evidence type="ECO:0000256" key="6">
    <source>
        <dbReference type="ARBA" id="ARBA00023315"/>
    </source>
</evidence>
<comment type="subunit">
    <text evidence="7">Homotrimer.</text>
</comment>
<feature type="active site" description="Proton acceptor" evidence="7">
    <location>
        <position position="238"/>
    </location>
</feature>
<dbReference type="EC" id="2.3.1.191" evidence="7"/>
<proteinExistence type="inferred from homology"/>
<dbReference type="Gene3D" id="3.40.1390.10">
    <property type="entry name" value="MurE/MurF, N-terminal domain"/>
    <property type="match status" value="1"/>
</dbReference>
<dbReference type="GO" id="GO:0103118">
    <property type="term" value="F:UDP-3-O-[(3R)-3-hydroxyacyl]-glucosamine N-acyltransferase activity"/>
    <property type="evidence" value="ECO:0007669"/>
    <property type="project" value="UniProtKB-EC"/>
</dbReference>
<evidence type="ECO:0000313" key="9">
    <source>
        <dbReference type="EMBL" id="VFK18376.1"/>
    </source>
</evidence>
<keyword evidence="1 7" id="KW-0444">Lipid biosynthesis</keyword>
<evidence type="ECO:0000256" key="4">
    <source>
        <dbReference type="ARBA" id="ARBA00022737"/>
    </source>
</evidence>
<dbReference type="InterPro" id="IPR018357">
    <property type="entry name" value="Hexapep_transf_CS"/>
</dbReference>
<accession>A0A450WMV1</accession>
<protein>
    <recommendedName>
        <fullName evidence="7">UDP-3-O-acylglucosamine N-acyltransferase</fullName>
        <ecNumber evidence="7">2.3.1.191</ecNumber>
    </recommendedName>
</protein>
<dbReference type="GO" id="GO:0016020">
    <property type="term" value="C:membrane"/>
    <property type="evidence" value="ECO:0007669"/>
    <property type="project" value="GOC"/>
</dbReference>
<comment type="pathway">
    <text evidence="7">Bacterial outer membrane biogenesis; LPS lipid A biosynthesis.</text>
</comment>
<keyword evidence="3 7" id="KW-0808">Transferase</keyword>
<dbReference type="GO" id="GO:0009245">
    <property type="term" value="P:lipid A biosynthetic process"/>
    <property type="evidence" value="ECO:0007669"/>
    <property type="project" value="UniProtKB-UniRule"/>
</dbReference>
<dbReference type="PANTHER" id="PTHR43378">
    <property type="entry name" value="UDP-3-O-ACYLGLUCOSAMINE N-ACYLTRANSFERASE"/>
    <property type="match status" value="1"/>
</dbReference>
<reference evidence="9" key="1">
    <citation type="submission" date="2019-02" db="EMBL/GenBank/DDBJ databases">
        <authorList>
            <person name="Gruber-Vodicka R. H."/>
            <person name="Seah K. B. B."/>
        </authorList>
    </citation>
    <scope>NUCLEOTIDE SEQUENCE</scope>
    <source>
        <strain evidence="9">BECK_S313</strain>
    </source>
</reference>
<gene>
    <name evidence="7" type="primary">lpxD</name>
    <name evidence="9" type="ORF">BECKLPF1236B_GA0070989_11403</name>
</gene>
<keyword evidence="5 7" id="KW-0443">Lipid metabolism</keyword>
<comment type="similarity">
    <text evidence="7">Belongs to the transferase hexapeptide repeat family. LpxD subfamily.</text>
</comment>
<feature type="domain" description="UDP-3-O-[3-hydroxymyristoyl] glucosamine N-acyltransferase non-repeat region" evidence="8">
    <location>
        <begin position="22"/>
        <end position="87"/>
    </location>
</feature>
<comment type="catalytic activity">
    <reaction evidence="7">
        <text>a UDP-3-O-[(3R)-3-hydroxyacyl]-alpha-D-glucosamine + a (3R)-hydroxyacyl-[ACP] = a UDP-2-N,3-O-bis[(3R)-3-hydroxyacyl]-alpha-D-glucosamine + holo-[ACP] + H(+)</text>
        <dbReference type="Rhea" id="RHEA:53836"/>
        <dbReference type="Rhea" id="RHEA-COMP:9685"/>
        <dbReference type="Rhea" id="RHEA-COMP:9945"/>
        <dbReference type="ChEBI" id="CHEBI:15378"/>
        <dbReference type="ChEBI" id="CHEBI:64479"/>
        <dbReference type="ChEBI" id="CHEBI:78827"/>
        <dbReference type="ChEBI" id="CHEBI:137740"/>
        <dbReference type="ChEBI" id="CHEBI:137748"/>
        <dbReference type="EC" id="2.3.1.191"/>
    </reaction>
</comment>
<evidence type="ECO:0000256" key="5">
    <source>
        <dbReference type="ARBA" id="ARBA00023098"/>
    </source>
</evidence>
<dbReference type="NCBIfam" id="TIGR01853">
    <property type="entry name" value="lipid_A_lpxD"/>
    <property type="match status" value="1"/>
</dbReference>
<comment type="function">
    <text evidence="7">Catalyzes the N-acylation of UDP-3-O-acylglucosamine using 3-hydroxyacyl-ACP as the acyl donor. Is involved in the biosynthesis of lipid A, a phosphorylated glycolipid that anchors the lipopolysaccharide to the outer membrane of the cell.</text>
</comment>